<organism evidence="3 4">
    <name type="scientific">Cerrena zonata</name>
    <dbReference type="NCBI Taxonomy" id="2478898"/>
    <lineage>
        <taxon>Eukaryota</taxon>
        <taxon>Fungi</taxon>
        <taxon>Dikarya</taxon>
        <taxon>Basidiomycota</taxon>
        <taxon>Agaricomycotina</taxon>
        <taxon>Agaricomycetes</taxon>
        <taxon>Polyporales</taxon>
        <taxon>Cerrenaceae</taxon>
        <taxon>Cerrena</taxon>
    </lineage>
</organism>
<evidence type="ECO:0000259" key="2">
    <source>
        <dbReference type="Pfam" id="PF16761"/>
    </source>
</evidence>
<protein>
    <recommendedName>
        <fullName evidence="2">Cryptic loci regulator 2 N-terminal domain-containing protein</fullName>
    </recommendedName>
</protein>
<gene>
    <name evidence="3" type="ORF">QCA50_009086</name>
</gene>
<evidence type="ECO:0000313" key="4">
    <source>
        <dbReference type="Proteomes" id="UP001385951"/>
    </source>
</evidence>
<feature type="compositionally biased region" description="Polar residues" evidence="1">
    <location>
        <begin position="159"/>
        <end position="171"/>
    </location>
</feature>
<dbReference type="GO" id="GO:0030466">
    <property type="term" value="P:silent mating-type cassette heterochromatin formation"/>
    <property type="evidence" value="ECO:0007669"/>
    <property type="project" value="TreeGrafter"/>
</dbReference>
<dbReference type="Pfam" id="PF16761">
    <property type="entry name" value="Clr2_transil"/>
    <property type="match status" value="1"/>
</dbReference>
<feature type="region of interest" description="Disordered" evidence="1">
    <location>
        <begin position="444"/>
        <end position="464"/>
    </location>
</feature>
<dbReference type="GO" id="GO:0031934">
    <property type="term" value="C:mating-type region heterochromatin"/>
    <property type="evidence" value="ECO:0007669"/>
    <property type="project" value="TreeGrafter"/>
</dbReference>
<dbReference type="PANTHER" id="PTHR38046">
    <property type="entry name" value="CRYPTIC LOCI REGULATOR 2"/>
    <property type="match status" value="1"/>
</dbReference>
<dbReference type="GO" id="GO:0070824">
    <property type="term" value="C:SHREC complex"/>
    <property type="evidence" value="ECO:0007669"/>
    <property type="project" value="InterPro"/>
</dbReference>
<reference evidence="3 4" key="1">
    <citation type="submission" date="2022-09" db="EMBL/GenBank/DDBJ databases">
        <authorList>
            <person name="Palmer J.M."/>
        </authorList>
    </citation>
    <scope>NUCLEOTIDE SEQUENCE [LARGE SCALE GENOMIC DNA]</scope>
    <source>
        <strain evidence="3 4">DSM 7382</strain>
    </source>
</reference>
<comment type="caution">
    <text evidence="3">The sequence shown here is derived from an EMBL/GenBank/DDBJ whole genome shotgun (WGS) entry which is preliminary data.</text>
</comment>
<feature type="compositionally biased region" description="Polar residues" evidence="1">
    <location>
        <begin position="185"/>
        <end position="194"/>
    </location>
</feature>
<feature type="region of interest" description="Disordered" evidence="1">
    <location>
        <begin position="159"/>
        <end position="202"/>
    </location>
</feature>
<dbReference type="PANTHER" id="PTHR38046:SF1">
    <property type="entry name" value="CRYPTIC LOCI REGULATOR 2"/>
    <property type="match status" value="1"/>
</dbReference>
<dbReference type="EMBL" id="JASBNA010000012">
    <property type="protein sequence ID" value="KAK7687867.1"/>
    <property type="molecule type" value="Genomic_DNA"/>
</dbReference>
<proteinExistence type="predicted"/>
<dbReference type="Proteomes" id="UP001385951">
    <property type="component" value="Unassembled WGS sequence"/>
</dbReference>
<dbReference type="InterPro" id="IPR038986">
    <property type="entry name" value="Clr2"/>
</dbReference>
<accession>A0AAW0GD62</accession>
<feature type="domain" description="Cryptic loci regulator 2 N-terminal" evidence="2">
    <location>
        <begin position="80"/>
        <end position="146"/>
    </location>
</feature>
<evidence type="ECO:0000256" key="1">
    <source>
        <dbReference type="SAM" id="MobiDB-lite"/>
    </source>
</evidence>
<keyword evidence="4" id="KW-1185">Reference proteome</keyword>
<evidence type="ECO:0000313" key="3">
    <source>
        <dbReference type="EMBL" id="KAK7687867.1"/>
    </source>
</evidence>
<dbReference type="InterPro" id="IPR031915">
    <property type="entry name" value="Clr2_N"/>
</dbReference>
<name>A0AAW0GD62_9APHY</name>
<sequence length="516" mass="57956">MSVRRLGKHTLPENPTWLEFTTTDGDKAQWPRNTTKVVDGDGQVNYMRPVTIDEDPAVHWRIVVGAALAKALGKPDGPTYVLKTWPKGYAMYDHNKGKQSNPRHDMYLYGSIHIGKFRSANEFVPHATWLLTDPTLTRSNCACKYCTKMPQKVISQSLGLSTHTGGKSSPAPSAIRSGKRDRNAQKPSPRNTTPVKKKPYTAVRRMLRTPKRLPGPKQFVVPERANDVQQSVRKSDVFAPRFFRSEELVWCSIQHPIPSTSGLPKATIKLWPGIIEETSLKTSSSVIDPSLTNGETQELAVQQWTVYKTKLLGSNQRISITDKEALPYLAYAPPEEVLQGVRDELHHLVTEFPVEEMGQDQLGRLYEFDPTNEALVNDPSRYRKAVFSYTLGIQIASHIAQYWTPTDEWDYKFTIPPTIVQQTSTSQQPQSLHDMISATMASNAQNKTTPVPPPRFTGDSGLSPDELRSVRSDLLGASVMGMSSIPRTVTQTRYQGLWWGAERIWQDELVRLEDGS</sequence>
<dbReference type="AlphaFoldDB" id="A0AAW0GD62"/>
<dbReference type="GO" id="GO:0033553">
    <property type="term" value="C:rDNA heterochromatin"/>
    <property type="evidence" value="ECO:0007669"/>
    <property type="project" value="TreeGrafter"/>
</dbReference>